<dbReference type="PANTHER" id="PTHR21666:SF270">
    <property type="entry name" value="MUREIN HYDROLASE ACTIVATOR ENVC"/>
    <property type="match status" value="1"/>
</dbReference>
<keyword evidence="1" id="KW-0472">Membrane</keyword>
<organism evidence="3 4">
    <name type="scientific">Catellatospora bangladeshensis</name>
    <dbReference type="NCBI Taxonomy" id="310355"/>
    <lineage>
        <taxon>Bacteria</taxon>
        <taxon>Bacillati</taxon>
        <taxon>Actinomycetota</taxon>
        <taxon>Actinomycetes</taxon>
        <taxon>Micromonosporales</taxon>
        <taxon>Micromonosporaceae</taxon>
        <taxon>Catellatospora</taxon>
    </lineage>
</organism>
<evidence type="ECO:0000259" key="2">
    <source>
        <dbReference type="Pfam" id="PF01551"/>
    </source>
</evidence>
<dbReference type="GO" id="GO:0004222">
    <property type="term" value="F:metalloendopeptidase activity"/>
    <property type="evidence" value="ECO:0007669"/>
    <property type="project" value="TreeGrafter"/>
</dbReference>
<feature type="transmembrane region" description="Helical" evidence="1">
    <location>
        <begin position="30"/>
        <end position="52"/>
    </location>
</feature>
<evidence type="ECO:0000313" key="3">
    <source>
        <dbReference type="EMBL" id="GIF79261.1"/>
    </source>
</evidence>
<dbReference type="SUPFAM" id="SSF51261">
    <property type="entry name" value="Duplicated hybrid motif"/>
    <property type="match status" value="1"/>
</dbReference>
<comment type="caution">
    <text evidence="3">The sequence shown here is derived from an EMBL/GenBank/DDBJ whole genome shotgun (WGS) entry which is preliminary data.</text>
</comment>
<evidence type="ECO:0000313" key="4">
    <source>
        <dbReference type="Proteomes" id="UP000601223"/>
    </source>
</evidence>
<feature type="domain" description="M23ase beta-sheet core" evidence="2">
    <location>
        <begin position="121"/>
        <end position="215"/>
    </location>
</feature>
<dbReference type="AlphaFoldDB" id="A0A8J3JEN3"/>
<dbReference type="Proteomes" id="UP000601223">
    <property type="component" value="Unassembled WGS sequence"/>
</dbReference>
<proteinExistence type="predicted"/>
<dbReference type="Gene3D" id="2.70.70.10">
    <property type="entry name" value="Glucose Permease (Domain IIA)"/>
    <property type="match status" value="1"/>
</dbReference>
<evidence type="ECO:0000256" key="1">
    <source>
        <dbReference type="SAM" id="Phobius"/>
    </source>
</evidence>
<reference evidence="3 4" key="1">
    <citation type="submission" date="2021-01" db="EMBL/GenBank/DDBJ databases">
        <title>Whole genome shotgun sequence of Catellatospora bangladeshensis NBRC 107357.</title>
        <authorList>
            <person name="Komaki H."/>
            <person name="Tamura T."/>
        </authorList>
    </citation>
    <scope>NUCLEOTIDE SEQUENCE [LARGE SCALE GENOMIC DNA]</scope>
    <source>
        <strain evidence="3 4">NBRC 107357</strain>
    </source>
</reference>
<dbReference type="RefSeq" id="WP_239125426.1">
    <property type="nucleotide sequence ID" value="NZ_BONF01000005.1"/>
</dbReference>
<gene>
    <name evidence="3" type="ORF">Cba03nite_06100</name>
</gene>
<name>A0A8J3JEN3_9ACTN</name>
<dbReference type="Pfam" id="PF01551">
    <property type="entry name" value="Peptidase_M23"/>
    <property type="match status" value="1"/>
</dbReference>
<keyword evidence="4" id="KW-1185">Reference proteome</keyword>
<dbReference type="CDD" id="cd12797">
    <property type="entry name" value="M23_peptidase"/>
    <property type="match status" value="1"/>
</dbReference>
<keyword evidence="1" id="KW-1133">Transmembrane helix</keyword>
<keyword evidence="1" id="KW-0812">Transmembrane</keyword>
<dbReference type="InterPro" id="IPR050570">
    <property type="entry name" value="Cell_wall_metabolism_enzyme"/>
</dbReference>
<accession>A0A8J3JEN3</accession>
<dbReference type="EMBL" id="BONF01000005">
    <property type="protein sequence ID" value="GIF79261.1"/>
    <property type="molecule type" value="Genomic_DNA"/>
</dbReference>
<dbReference type="InterPro" id="IPR016047">
    <property type="entry name" value="M23ase_b-sheet_dom"/>
</dbReference>
<dbReference type="PANTHER" id="PTHR21666">
    <property type="entry name" value="PEPTIDASE-RELATED"/>
    <property type="match status" value="1"/>
</dbReference>
<dbReference type="InterPro" id="IPR011055">
    <property type="entry name" value="Dup_hybrid_motif"/>
</dbReference>
<protein>
    <recommendedName>
        <fullName evidence="2">M23ase beta-sheet core domain-containing protein</fullName>
    </recommendedName>
</protein>
<sequence>MPEQYRPELVRESDRYRGRRRVSTPSRSRYAAVVTTALVGAGIVALGAGAGIQDAKTDALIGDAAALSAAGLDGRDDAADRASRGDDRTLSTSISSAPNAWVLPAHDFRLTSRYGQRWGKLHKGVDVALNEGVPFATLHAGTVVQSGWNGGYGQSVIIDHGDGVKTVYGHASALLVKVGQKVQAGDIIALTGSTGHSFGPHLHLEVHVNNVAVDPLPWLKKRGLDLELEIEAAYDGSIS</sequence>